<dbReference type="Gene3D" id="3.40.50.720">
    <property type="entry name" value="NAD(P)-binding Rossmann-like Domain"/>
    <property type="match status" value="1"/>
</dbReference>
<dbReference type="Pfam" id="PF00107">
    <property type="entry name" value="ADH_zinc_N"/>
    <property type="match status" value="1"/>
</dbReference>
<proteinExistence type="predicted"/>
<dbReference type="PANTHER" id="PTHR48106">
    <property type="entry name" value="QUINONE OXIDOREDUCTASE PIG3-RELATED"/>
    <property type="match status" value="1"/>
</dbReference>
<dbReference type="EMBL" id="BMDC01000002">
    <property type="protein sequence ID" value="GGH63843.1"/>
    <property type="molecule type" value="Genomic_DNA"/>
</dbReference>
<dbReference type="FunFam" id="3.40.50.720:FF:000053">
    <property type="entry name" value="Quinone oxidoreductase 1"/>
    <property type="match status" value="1"/>
</dbReference>
<name>A0A917IWN2_9MICC</name>
<dbReference type="Pfam" id="PF08240">
    <property type="entry name" value="ADH_N"/>
    <property type="match status" value="1"/>
</dbReference>
<dbReference type="CDD" id="cd05286">
    <property type="entry name" value="QOR2"/>
    <property type="match status" value="1"/>
</dbReference>
<dbReference type="SUPFAM" id="SSF51735">
    <property type="entry name" value="NAD(P)-binding Rossmann-fold domains"/>
    <property type="match status" value="1"/>
</dbReference>
<dbReference type="InterPro" id="IPR020843">
    <property type="entry name" value="ER"/>
</dbReference>
<feature type="domain" description="Enoyl reductase (ER)" evidence="3">
    <location>
        <begin position="19"/>
        <end position="327"/>
    </location>
</feature>
<keyword evidence="2" id="KW-0560">Oxidoreductase</keyword>
<protein>
    <submittedName>
        <fullName evidence="4">Quinone oxidoreductase</fullName>
    </submittedName>
</protein>
<dbReference type="InterPro" id="IPR036291">
    <property type="entry name" value="NAD(P)-bd_dom_sf"/>
</dbReference>
<dbReference type="InterPro" id="IPR013154">
    <property type="entry name" value="ADH-like_N"/>
</dbReference>
<dbReference type="PANTHER" id="PTHR48106:SF13">
    <property type="entry name" value="QUINONE OXIDOREDUCTASE-RELATED"/>
    <property type="match status" value="1"/>
</dbReference>
<dbReference type="RefSeq" id="WP_188359791.1">
    <property type="nucleotide sequence ID" value="NZ_BMDC01000002.1"/>
</dbReference>
<comment type="caution">
    <text evidence="4">The sequence shown here is derived from an EMBL/GenBank/DDBJ whole genome shotgun (WGS) entry which is preliminary data.</text>
</comment>
<evidence type="ECO:0000313" key="5">
    <source>
        <dbReference type="Proteomes" id="UP000600171"/>
    </source>
</evidence>
<gene>
    <name evidence="4" type="ORF">GCM10007359_15550</name>
</gene>
<dbReference type="SMART" id="SM00829">
    <property type="entry name" value="PKS_ER"/>
    <property type="match status" value="1"/>
</dbReference>
<dbReference type="GO" id="GO:0035925">
    <property type="term" value="F:mRNA 3'-UTR AU-rich region binding"/>
    <property type="evidence" value="ECO:0007669"/>
    <property type="project" value="TreeGrafter"/>
</dbReference>
<dbReference type="Gene3D" id="3.90.180.10">
    <property type="entry name" value="Medium-chain alcohol dehydrogenases, catalytic domain"/>
    <property type="match status" value="1"/>
</dbReference>
<keyword evidence="1" id="KW-0521">NADP</keyword>
<organism evidence="4 5">
    <name type="scientific">Rothia aerolata</name>
    <dbReference type="NCBI Taxonomy" id="1812262"/>
    <lineage>
        <taxon>Bacteria</taxon>
        <taxon>Bacillati</taxon>
        <taxon>Actinomycetota</taxon>
        <taxon>Actinomycetes</taxon>
        <taxon>Micrococcales</taxon>
        <taxon>Micrococcaceae</taxon>
        <taxon>Rothia</taxon>
    </lineage>
</organism>
<dbReference type="InterPro" id="IPR013149">
    <property type="entry name" value="ADH-like_C"/>
</dbReference>
<evidence type="ECO:0000259" key="3">
    <source>
        <dbReference type="SMART" id="SM00829"/>
    </source>
</evidence>
<dbReference type="InterPro" id="IPR047618">
    <property type="entry name" value="QOR-like"/>
</dbReference>
<reference evidence="4 5" key="1">
    <citation type="journal article" date="2014" name="Int. J. Syst. Evol. Microbiol.">
        <title>Complete genome sequence of Corynebacterium casei LMG S-19264T (=DSM 44701T), isolated from a smear-ripened cheese.</title>
        <authorList>
            <consortium name="US DOE Joint Genome Institute (JGI-PGF)"/>
            <person name="Walter F."/>
            <person name="Albersmeier A."/>
            <person name="Kalinowski J."/>
            <person name="Ruckert C."/>
        </authorList>
    </citation>
    <scope>NUCLEOTIDE SEQUENCE [LARGE SCALE GENOMIC DNA]</scope>
    <source>
        <strain evidence="4 5">CCM 8669</strain>
    </source>
</reference>
<accession>A0A917IWN2</accession>
<dbReference type="GO" id="GO:0005829">
    <property type="term" value="C:cytosol"/>
    <property type="evidence" value="ECO:0007669"/>
    <property type="project" value="TreeGrafter"/>
</dbReference>
<dbReference type="GO" id="GO:0070402">
    <property type="term" value="F:NADPH binding"/>
    <property type="evidence" value="ECO:0007669"/>
    <property type="project" value="TreeGrafter"/>
</dbReference>
<dbReference type="GO" id="GO:0003960">
    <property type="term" value="F:quinone reductase (NADPH) activity"/>
    <property type="evidence" value="ECO:0007669"/>
    <property type="project" value="InterPro"/>
</dbReference>
<dbReference type="AlphaFoldDB" id="A0A917IWN2"/>
<keyword evidence="5" id="KW-1185">Reference proteome</keyword>
<dbReference type="SUPFAM" id="SSF50129">
    <property type="entry name" value="GroES-like"/>
    <property type="match status" value="1"/>
</dbReference>
<evidence type="ECO:0000313" key="4">
    <source>
        <dbReference type="EMBL" id="GGH63843.1"/>
    </source>
</evidence>
<evidence type="ECO:0000256" key="1">
    <source>
        <dbReference type="ARBA" id="ARBA00022857"/>
    </source>
</evidence>
<dbReference type="InterPro" id="IPR011032">
    <property type="entry name" value="GroES-like_sf"/>
</dbReference>
<sequence length="329" mass="35301">MTTQNIPTHQQAILVHETGAPDVLKIAEAPVEQPGENQVLVKTAASGVNFIETYQRSGVYPMDLPYTPGDEAAGTVVAVGSGVTKFKVGDRLATAAAQSTYQEYFLVDAQQAVAVPDGISDEVAAALPLQGMTAHYLTRSTFEVKPEHTVLFHAGAGGVGGLAIQLMKAVGATVITTVSTDEKEAIARAHGADHVLRYENFETEVREITGGEGVDVVYDSVGLATFDSSLKTLKRRGMAVLFGGASGQVPPFDLQTLNKLGSLYVTRPSLWAYIATEEELTWRLEELFKSVLAGDLKVTIDQKFPLEKAAEAHAYLEDRKTRGKVILVP</sequence>
<dbReference type="Proteomes" id="UP000600171">
    <property type="component" value="Unassembled WGS sequence"/>
</dbReference>
<evidence type="ECO:0000256" key="2">
    <source>
        <dbReference type="ARBA" id="ARBA00023002"/>
    </source>
</evidence>